<dbReference type="EMBL" id="JANBUW010000007">
    <property type="protein sequence ID" value="KAJ2851927.1"/>
    <property type="molecule type" value="Genomic_DNA"/>
</dbReference>
<evidence type="ECO:0000313" key="6">
    <source>
        <dbReference type="Proteomes" id="UP001139887"/>
    </source>
</evidence>
<comment type="subcellular location">
    <subcellularLocation>
        <location evidence="3">Mitochondrion inner membrane</location>
    </subcellularLocation>
</comment>
<dbReference type="AlphaFoldDB" id="A0A9W8IFA8"/>
<feature type="region of interest" description="Disordered" evidence="4">
    <location>
        <begin position="1"/>
        <end position="22"/>
    </location>
</feature>
<evidence type="ECO:0000256" key="3">
    <source>
        <dbReference type="RuleBase" id="RU364104"/>
    </source>
</evidence>
<comment type="caution">
    <text evidence="5">The sequence shown here is derived from an EMBL/GenBank/DDBJ whole genome shotgun (WGS) entry which is preliminary data.</text>
</comment>
<dbReference type="PANTHER" id="PTHR22977:SF5">
    <property type="entry name" value="COX ASSEMBLY MITOCHONDRIAL PROTEIN HOMOLOG"/>
    <property type="match status" value="1"/>
</dbReference>
<dbReference type="InterPro" id="IPR013892">
    <property type="entry name" value="Cyt_c_biogenesis_Cmc1-like"/>
</dbReference>
<keyword evidence="3" id="KW-0496">Mitochondrion</keyword>
<comment type="similarity">
    <text evidence="1 3">Belongs to the CMC family.</text>
</comment>
<evidence type="ECO:0000313" key="5">
    <source>
        <dbReference type="EMBL" id="KAJ2851927.1"/>
    </source>
</evidence>
<evidence type="ECO:0000256" key="4">
    <source>
        <dbReference type="SAM" id="MobiDB-lite"/>
    </source>
</evidence>
<gene>
    <name evidence="5" type="ORF">IWW36_000700</name>
</gene>
<dbReference type="GO" id="GO:0005743">
    <property type="term" value="C:mitochondrial inner membrane"/>
    <property type="evidence" value="ECO:0007669"/>
    <property type="project" value="UniProtKB-SubCell"/>
</dbReference>
<reference evidence="5" key="1">
    <citation type="submission" date="2022-07" db="EMBL/GenBank/DDBJ databases">
        <title>Phylogenomic reconstructions and comparative analyses of Kickxellomycotina fungi.</title>
        <authorList>
            <person name="Reynolds N.K."/>
            <person name="Stajich J.E."/>
            <person name="Barry K."/>
            <person name="Grigoriev I.V."/>
            <person name="Crous P."/>
            <person name="Smith M.E."/>
        </authorList>
    </citation>
    <scope>NUCLEOTIDE SEQUENCE</scope>
    <source>
        <strain evidence="5">NRRL 1566</strain>
    </source>
</reference>
<keyword evidence="6" id="KW-1185">Reference proteome</keyword>
<keyword evidence="3" id="KW-0472">Membrane</keyword>
<accession>A0A9W8IFA8</accession>
<proteinExistence type="inferred from homology"/>
<organism evidence="5 6">
    <name type="scientific">Coemansia brasiliensis</name>
    <dbReference type="NCBI Taxonomy" id="2650707"/>
    <lineage>
        <taxon>Eukaryota</taxon>
        <taxon>Fungi</taxon>
        <taxon>Fungi incertae sedis</taxon>
        <taxon>Zoopagomycota</taxon>
        <taxon>Kickxellomycotina</taxon>
        <taxon>Kickxellomycetes</taxon>
        <taxon>Kickxellales</taxon>
        <taxon>Kickxellaceae</taxon>
        <taxon>Coemansia</taxon>
    </lineage>
</organism>
<evidence type="ECO:0000256" key="1">
    <source>
        <dbReference type="ARBA" id="ARBA00007347"/>
    </source>
</evidence>
<dbReference type="PANTHER" id="PTHR22977">
    <property type="entry name" value="COX ASSEMBLY MITOCHONDRIAL PROTEIN"/>
    <property type="match status" value="1"/>
</dbReference>
<evidence type="ECO:0000256" key="2">
    <source>
        <dbReference type="ARBA" id="ARBA00023157"/>
    </source>
</evidence>
<sequence>MTPEEKERLMTPAPPPDAPQLSPTLRMATLTQREENAVVELRRKQACERCADAIRVFTECSSQYTVGVVWKCKEVKDIMNECLRRVNTVEDMDRARTIVLHEKLQKLDEIKDKPRTLI</sequence>
<keyword evidence="2" id="KW-1015">Disulfide bond</keyword>
<protein>
    <recommendedName>
        <fullName evidence="3">COX assembly mitochondrial protein</fullName>
    </recommendedName>
</protein>
<dbReference type="Proteomes" id="UP001139887">
    <property type="component" value="Unassembled WGS sequence"/>
</dbReference>
<name>A0A9W8IFA8_9FUNG</name>
<keyword evidence="3" id="KW-0143">Chaperone</keyword>
<dbReference type="OrthoDB" id="6224010at2759"/>
<keyword evidence="3" id="KW-0999">Mitochondrion inner membrane</keyword>
<dbReference type="Pfam" id="PF08583">
    <property type="entry name" value="Cmc1"/>
    <property type="match status" value="1"/>
</dbReference>
<comment type="function">
    <text evidence="3">Required for mitochondrial cytochrome c oxidase (COX) assembly and respiration.</text>
</comment>